<protein>
    <submittedName>
        <fullName evidence="6">Methyltransferase domain-containing protein</fullName>
    </submittedName>
</protein>
<dbReference type="RefSeq" id="WP_118096004.1">
    <property type="nucleotide sequence ID" value="NZ_JADNOY010000003.1"/>
</dbReference>
<dbReference type="PIRSF" id="PIRSF018249">
    <property type="entry name" value="MyrA_prd"/>
    <property type="match status" value="1"/>
</dbReference>
<evidence type="ECO:0000313" key="7">
    <source>
        <dbReference type="Proteomes" id="UP000285773"/>
    </source>
</evidence>
<dbReference type="GO" id="GO:0046872">
    <property type="term" value="F:metal ion binding"/>
    <property type="evidence" value="ECO:0007669"/>
    <property type="project" value="UniProtKB-KW"/>
</dbReference>
<proteinExistence type="predicted"/>
<feature type="binding site" evidence="2">
    <location>
        <begin position="104"/>
        <end position="105"/>
    </location>
    <ligand>
        <name>S-adenosyl-L-methionine</name>
        <dbReference type="ChEBI" id="CHEBI:59789"/>
    </ligand>
</feature>
<dbReference type="InterPro" id="IPR016718">
    <property type="entry name" value="rRNA_m1G-MeTrfase_A_prd"/>
</dbReference>
<evidence type="ECO:0000313" key="5">
    <source>
        <dbReference type="EMBL" id="MDB8620233.1"/>
    </source>
</evidence>
<keyword evidence="6" id="KW-0489">Methyltransferase</keyword>
<dbReference type="Proteomes" id="UP001212685">
    <property type="component" value="Unassembled WGS sequence"/>
</dbReference>
<dbReference type="Pfam" id="PF13649">
    <property type="entry name" value="Methyltransf_25"/>
    <property type="match status" value="1"/>
</dbReference>
<dbReference type="Proteomes" id="UP000285773">
    <property type="component" value="Unassembled WGS sequence"/>
</dbReference>
<dbReference type="Pfam" id="PF21302">
    <property type="entry name" value="Zn_ribbon_RlmA"/>
    <property type="match status" value="1"/>
</dbReference>
<dbReference type="InterPro" id="IPR041698">
    <property type="entry name" value="Methyltransf_25"/>
</dbReference>
<accession>A0A414CH68</accession>
<feature type="binding site" evidence="1">
    <location>
        <position position="23"/>
    </location>
    <ligand>
        <name>Zn(2+)</name>
        <dbReference type="ChEBI" id="CHEBI:29105"/>
    </ligand>
</feature>
<keyword evidence="1" id="KW-0479">Metal-binding</keyword>
<feature type="domain" description="23S rRNA (guanine(745)-N(1))-methyltransferase N-terminal" evidence="4">
    <location>
        <begin position="18"/>
        <end position="60"/>
    </location>
</feature>
<feature type="binding site" evidence="2">
    <location>
        <position position="193"/>
    </location>
    <ligand>
        <name>S-adenosyl-L-methionine</name>
        <dbReference type="ChEBI" id="CHEBI:59789"/>
    </ligand>
</feature>
<dbReference type="EMBL" id="JAQMJV010000011">
    <property type="protein sequence ID" value="MDB8620233.1"/>
    <property type="molecule type" value="Genomic_DNA"/>
</dbReference>
<reference evidence="5" key="2">
    <citation type="submission" date="2023-01" db="EMBL/GenBank/DDBJ databases">
        <title>Human gut microbiome strain richness.</title>
        <authorList>
            <person name="Chen-Liaw A."/>
        </authorList>
    </citation>
    <scope>NUCLEOTIDE SEQUENCE</scope>
    <source>
        <strain evidence="5">1001262st2_G8_1001262B_160229</strain>
    </source>
</reference>
<evidence type="ECO:0000256" key="2">
    <source>
        <dbReference type="PIRSR" id="PIRSR018249-2"/>
    </source>
</evidence>
<feature type="binding site" evidence="1">
    <location>
        <position position="36"/>
    </location>
    <ligand>
        <name>Zn(2+)</name>
        <dbReference type="ChEBI" id="CHEBI:29105"/>
    </ligand>
</feature>
<keyword evidence="1" id="KW-0862">Zinc</keyword>
<evidence type="ECO:0000259" key="3">
    <source>
        <dbReference type="Pfam" id="PF13649"/>
    </source>
</evidence>
<name>A0A414CH68_STRPA</name>
<reference evidence="6 7" key="1">
    <citation type="submission" date="2018-08" db="EMBL/GenBank/DDBJ databases">
        <title>A genome reference for cultivated species of the human gut microbiota.</title>
        <authorList>
            <person name="Zou Y."/>
            <person name="Xue W."/>
            <person name="Luo G."/>
        </authorList>
    </citation>
    <scope>NUCLEOTIDE SEQUENCE [LARGE SCALE GENOMIC DNA]</scope>
    <source>
        <strain evidence="6 7">AM33-3BH</strain>
    </source>
</reference>
<keyword evidence="6" id="KW-0808">Transferase</keyword>
<dbReference type="CDD" id="cd02440">
    <property type="entry name" value="AdoMet_MTases"/>
    <property type="match status" value="1"/>
</dbReference>
<feature type="domain" description="Methyltransferase" evidence="3">
    <location>
        <begin position="97"/>
        <end position="180"/>
    </location>
</feature>
<comment type="caution">
    <text evidence="6">The sequence shown here is derived from an EMBL/GenBank/DDBJ whole genome shotgun (WGS) entry which is preliminary data.</text>
</comment>
<dbReference type="EMBL" id="QSIO01000003">
    <property type="protein sequence ID" value="RHC94366.1"/>
    <property type="molecule type" value="Genomic_DNA"/>
</dbReference>
<keyword evidence="2" id="KW-0949">S-adenosyl-L-methionine</keyword>
<dbReference type="GO" id="GO:0008168">
    <property type="term" value="F:methyltransferase activity"/>
    <property type="evidence" value="ECO:0007669"/>
    <property type="project" value="UniProtKB-KW"/>
</dbReference>
<dbReference type="AlphaFoldDB" id="A0A414CH68"/>
<evidence type="ECO:0000256" key="1">
    <source>
        <dbReference type="PIRSR" id="PIRSR018249-1"/>
    </source>
</evidence>
<organism evidence="6 7">
    <name type="scientific">Streptococcus parasanguinis</name>
    <dbReference type="NCBI Taxonomy" id="1318"/>
    <lineage>
        <taxon>Bacteria</taxon>
        <taxon>Bacillati</taxon>
        <taxon>Bacillota</taxon>
        <taxon>Bacilli</taxon>
        <taxon>Lactobacillales</taxon>
        <taxon>Streptococcaceae</taxon>
        <taxon>Streptococcus</taxon>
    </lineage>
</organism>
<gene>
    <name evidence="6" type="ORF">DW820_08580</name>
    <name evidence="5" type="ORF">PNV36_07430</name>
</gene>
<dbReference type="InterPro" id="IPR048647">
    <property type="entry name" value="RlmA_N"/>
</dbReference>
<evidence type="ECO:0000313" key="6">
    <source>
        <dbReference type="EMBL" id="RHC94366.1"/>
    </source>
</evidence>
<evidence type="ECO:0000259" key="4">
    <source>
        <dbReference type="Pfam" id="PF21302"/>
    </source>
</evidence>
<dbReference type="GO" id="GO:0032259">
    <property type="term" value="P:methylation"/>
    <property type="evidence" value="ECO:0007669"/>
    <property type="project" value="UniProtKB-KW"/>
</dbReference>
<feature type="binding site" evidence="2">
    <location>
        <position position="79"/>
    </location>
    <ligand>
        <name>S-adenosyl-L-methionine</name>
        <dbReference type="ChEBI" id="CHEBI:59789"/>
    </ligand>
</feature>
<dbReference type="PANTHER" id="PTHR43591">
    <property type="entry name" value="METHYLTRANSFERASE"/>
    <property type="match status" value="1"/>
</dbReference>
<feature type="binding site" evidence="1">
    <location>
        <position position="20"/>
    </location>
    <ligand>
        <name>Zn(2+)</name>
        <dbReference type="ChEBI" id="CHEBI:29105"/>
    </ligand>
</feature>
<feature type="binding site" evidence="1">
    <location>
        <position position="40"/>
    </location>
    <ligand>
        <name>Zn(2+)</name>
        <dbReference type="ChEBI" id="CHEBI:29105"/>
    </ligand>
</feature>
<sequence>MNTPIKPKLQRFQTATAFACPICQLDLELVETSFKCPKGHSFDLAKFGYVNLAPQIKQSKDYDKENFQNRQLILEAGFYEPILTAIGQKIPTSDAKILDTGCGEGYYSRKLQEAYPEATFYAFDLSKESVQLAAKSDASWKVNWFVGDLAHLPIQSKSIEVILDIFSPANYAEFERVLKAEGVIIKVVPTSSHLKEIRQLAQDQLTKQSYSNQEILEHFEDHCQILSSETVSLTKSLTPEERQALLAMTPLLFHVDQEKIDWTQLTEITIEAELLVGKIKIQRT</sequence>
<dbReference type="Gene3D" id="3.40.50.150">
    <property type="entry name" value="Vaccinia Virus protein VP39"/>
    <property type="match status" value="1"/>
</dbReference>
<dbReference type="InterPro" id="IPR029063">
    <property type="entry name" value="SAM-dependent_MTases_sf"/>
</dbReference>
<dbReference type="SUPFAM" id="SSF53335">
    <property type="entry name" value="S-adenosyl-L-methionine-dependent methyltransferases"/>
    <property type="match status" value="1"/>
</dbReference>